<dbReference type="PANTHER" id="PTHR19446">
    <property type="entry name" value="REVERSE TRANSCRIPTASES"/>
    <property type="match status" value="1"/>
</dbReference>
<dbReference type="EMBL" id="JTDE01000309">
    <property type="protein sequence ID" value="KAF7261637.1"/>
    <property type="molecule type" value="Genomic_DNA"/>
</dbReference>
<dbReference type="PROSITE" id="PS50878">
    <property type="entry name" value="RT_POL"/>
    <property type="match status" value="1"/>
</dbReference>
<name>A0A8S9ZCC0_9TREM</name>
<evidence type="ECO:0000259" key="1">
    <source>
        <dbReference type="PROSITE" id="PS50878"/>
    </source>
</evidence>
<organism evidence="2 3">
    <name type="scientific">Paragonimus skrjabini miyazakii</name>
    <dbReference type="NCBI Taxonomy" id="59628"/>
    <lineage>
        <taxon>Eukaryota</taxon>
        <taxon>Metazoa</taxon>
        <taxon>Spiralia</taxon>
        <taxon>Lophotrochozoa</taxon>
        <taxon>Platyhelminthes</taxon>
        <taxon>Trematoda</taxon>
        <taxon>Digenea</taxon>
        <taxon>Plagiorchiida</taxon>
        <taxon>Troglotremata</taxon>
        <taxon>Troglotrematidae</taxon>
        <taxon>Paragonimus</taxon>
    </lineage>
</organism>
<accession>A0A8S9ZCC0</accession>
<dbReference type="Gene3D" id="3.30.70.270">
    <property type="match status" value="1"/>
</dbReference>
<dbReference type="OrthoDB" id="6286681at2759"/>
<dbReference type="AlphaFoldDB" id="A0A8S9ZCC0"/>
<dbReference type="Proteomes" id="UP000822476">
    <property type="component" value="Unassembled WGS sequence"/>
</dbReference>
<comment type="caution">
    <text evidence="2">The sequence shown here is derived from an EMBL/GenBank/DDBJ whole genome shotgun (WGS) entry which is preliminary data.</text>
</comment>
<protein>
    <recommendedName>
        <fullName evidence="1">Reverse transcriptase domain-containing protein</fullName>
    </recommendedName>
</protein>
<evidence type="ECO:0000313" key="3">
    <source>
        <dbReference type="Proteomes" id="UP000822476"/>
    </source>
</evidence>
<evidence type="ECO:0000313" key="2">
    <source>
        <dbReference type="EMBL" id="KAF7261637.1"/>
    </source>
</evidence>
<keyword evidence="3" id="KW-1185">Reference proteome</keyword>
<feature type="domain" description="Reverse transcriptase" evidence="1">
    <location>
        <begin position="408"/>
        <end position="679"/>
    </location>
</feature>
<sequence>MSGSAKTQTKLAVGQLPAVSTYAVPKSKLPVSSCASVAGQHRSGADSATTVSVGGVELLTENECVRAPQSSEFQCSCGEVFKSKRGLGQHKRHKHPAVLNAERLAVLPRRKGEWSDYDTRKLVNLANAWMGSVSSKAVLYQKLAAMFPGRSAEGVKKRLIKAKWSGISKHGVQRDVSQPKDAIQWSSDEDTVINISSDDDDDVTVIDVEQLEEERWRSDMLDNIIDSLTKFSEQRIRSTDLLVIARKLKFGRMTYDAARSELETIVAECFPIKWKFQVRKNRVFRKALSKRMIRRLNYAAIQRLYHTRRKDAANSALDGSWASLYRRELIYPINMKDYWKEIFEMRSKRDSRQVAQKGHEWDVVAALGSEEVRIALRDAAGTAPGVDKLLANEVLKWNLEAVAQLFNLMLVLETPTSRLSLARLTFVPKVDEPATPADYRPIAVSSVLQRVMHKVLAKRVRDRVTFSSLQVAFQKKDGCLEASTLLHTILRTMHDEGKSIAIAFLDISKAFDSVSHDTLLRNARRYGLPPPLVRYLTRLYNDSLTRWDDATIKCCRGVRQGDPLSPSLFIMVMDEVLSYAKPQVGFMLNGKCTGELAYADDLVLFANSQSELTDKLEGLDEGLRLTGMKLNNSKCRTLTIVKDRKRKHLVLFPYEYETESGRIPCMEVDDTVRYLGLHFNWKGRLPVKSTAKAIDMLDNLTKAPLKPYQWLEILKEFLIPKLKFELVVGNAHRNTLKKLDRLVRDKIRTWLRLPKDTTLAFMHSKIDGHGLGIPCLETTIPLEQRAKCERLVNSGTLEVANIVQCKAVVSDIAVANVPIFVYGKPVGSKLEEDKAWREALVKTHDGADLMNVQVDRASFYWLRNPKYVFPRLFIRGLQLRGGLLNTKVRSSRGYRRAPEDVRCRGLCGCPESIGHILQKCPVTHDARCARHNRVVQLVGKLLRARGHSVFVEPIIPSSSTFCKPDLVVGCGSSILVMDVTIVNSRRLVESWQLKVGKYDNPATNVMIAKVCAYNHLESNAVKHTPIVLSDRDWYV</sequence>
<dbReference type="InterPro" id="IPR043502">
    <property type="entry name" value="DNA/RNA_pol_sf"/>
</dbReference>
<gene>
    <name evidence="2" type="ORF">EG68_00847</name>
</gene>
<reference evidence="2" key="1">
    <citation type="submission" date="2019-07" db="EMBL/GenBank/DDBJ databases">
        <title>Annotation for the trematode Paragonimus miyazaki's.</title>
        <authorList>
            <person name="Choi Y.-J."/>
        </authorList>
    </citation>
    <scope>NUCLEOTIDE SEQUENCE</scope>
    <source>
        <strain evidence="2">Japan</strain>
    </source>
</reference>
<dbReference type="InterPro" id="IPR043128">
    <property type="entry name" value="Rev_trsase/Diguanyl_cyclase"/>
</dbReference>
<proteinExistence type="predicted"/>
<dbReference type="SUPFAM" id="SSF56672">
    <property type="entry name" value="DNA/RNA polymerases"/>
    <property type="match status" value="1"/>
</dbReference>
<dbReference type="CDD" id="cd01650">
    <property type="entry name" value="RT_nLTR_like"/>
    <property type="match status" value="1"/>
</dbReference>
<dbReference type="InterPro" id="IPR000477">
    <property type="entry name" value="RT_dom"/>
</dbReference>
<dbReference type="Pfam" id="PF00078">
    <property type="entry name" value="RVT_1"/>
    <property type="match status" value="1"/>
</dbReference>